<name>A0A8S1WM96_PAROT</name>
<dbReference type="EMBL" id="CAJJDP010000097">
    <property type="protein sequence ID" value="CAD8190813.1"/>
    <property type="molecule type" value="Genomic_DNA"/>
</dbReference>
<comment type="caution">
    <text evidence="1">The sequence shown here is derived from an EMBL/GenBank/DDBJ whole genome shotgun (WGS) entry which is preliminary data.</text>
</comment>
<protein>
    <submittedName>
        <fullName evidence="1">Uncharacterized protein</fullName>
    </submittedName>
</protein>
<organism evidence="1 2">
    <name type="scientific">Paramecium octaurelia</name>
    <dbReference type="NCBI Taxonomy" id="43137"/>
    <lineage>
        <taxon>Eukaryota</taxon>
        <taxon>Sar</taxon>
        <taxon>Alveolata</taxon>
        <taxon>Ciliophora</taxon>
        <taxon>Intramacronucleata</taxon>
        <taxon>Oligohymenophorea</taxon>
        <taxon>Peniculida</taxon>
        <taxon>Parameciidae</taxon>
        <taxon>Paramecium</taxon>
    </lineage>
</organism>
<evidence type="ECO:0000313" key="2">
    <source>
        <dbReference type="Proteomes" id="UP000683925"/>
    </source>
</evidence>
<reference evidence="1" key="1">
    <citation type="submission" date="2021-01" db="EMBL/GenBank/DDBJ databases">
        <authorList>
            <consortium name="Genoscope - CEA"/>
            <person name="William W."/>
        </authorList>
    </citation>
    <scope>NUCLEOTIDE SEQUENCE</scope>
</reference>
<gene>
    <name evidence="1" type="ORF">POCTA_138.1.T0980107</name>
</gene>
<sequence length="64" mass="7408">MDATSMKSQYKNIFVASYKATQNTLSGIDHAKYWQLKRIENISEVANSCNLLFSQKVRIFFNSK</sequence>
<dbReference type="Proteomes" id="UP000683925">
    <property type="component" value="Unassembled WGS sequence"/>
</dbReference>
<keyword evidence="2" id="KW-1185">Reference proteome</keyword>
<dbReference type="AlphaFoldDB" id="A0A8S1WM96"/>
<accession>A0A8S1WM96</accession>
<proteinExistence type="predicted"/>
<evidence type="ECO:0000313" key="1">
    <source>
        <dbReference type="EMBL" id="CAD8190813.1"/>
    </source>
</evidence>